<dbReference type="AlphaFoldDB" id="A0A6B0V433"/>
<reference evidence="2" key="1">
    <citation type="submission" date="2019-12" db="EMBL/GenBank/DDBJ databases">
        <title>An insight into the sialome of adult female Ixodes ricinus ticks feeding for 6 days.</title>
        <authorList>
            <person name="Perner J."/>
            <person name="Ribeiro J.M.C."/>
        </authorList>
    </citation>
    <scope>NUCLEOTIDE SEQUENCE</scope>
    <source>
        <strain evidence="2">Semi-engorged</strain>
        <tissue evidence="2">Salivary glands</tissue>
    </source>
</reference>
<dbReference type="EMBL" id="GIFC01014005">
    <property type="protein sequence ID" value="MXU96088.1"/>
    <property type="molecule type" value="Transcribed_RNA"/>
</dbReference>
<keyword evidence="1" id="KW-0732">Signal</keyword>
<accession>A0A6B0V433</accession>
<name>A0A6B0V433_IXORI</name>
<evidence type="ECO:0000313" key="2">
    <source>
        <dbReference type="EMBL" id="MXU96088.1"/>
    </source>
</evidence>
<organism evidence="2">
    <name type="scientific">Ixodes ricinus</name>
    <name type="common">Common tick</name>
    <name type="synonym">Acarus ricinus</name>
    <dbReference type="NCBI Taxonomy" id="34613"/>
    <lineage>
        <taxon>Eukaryota</taxon>
        <taxon>Metazoa</taxon>
        <taxon>Ecdysozoa</taxon>
        <taxon>Arthropoda</taxon>
        <taxon>Chelicerata</taxon>
        <taxon>Arachnida</taxon>
        <taxon>Acari</taxon>
        <taxon>Parasitiformes</taxon>
        <taxon>Ixodida</taxon>
        <taxon>Ixodoidea</taxon>
        <taxon>Ixodidae</taxon>
        <taxon>Ixodinae</taxon>
        <taxon>Ixodes</taxon>
    </lineage>
</organism>
<sequence>MRVFGVGVSLCMLCKACANAATNAVDSRDISVLCGIDTTGDTVGVSGLSAAVIAAEFRSASPVDVATSAKNIKSVRAKLPVAISNTCLDVPFPPSQCRGIDPPTRGTAPRKLSRSVVDGRCDRNYGSPAPTLMRHLWEFAYRRRYAVSHVVRQQPESSLVLSRERDSAPRLLVHKNTTLQNTQSILQTHATLLKYLQTYVKPKA</sequence>
<evidence type="ECO:0000256" key="1">
    <source>
        <dbReference type="SAM" id="SignalP"/>
    </source>
</evidence>
<protein>
    <submittedName>
        <fullName evidence="2">Putative secreted protein</fullName>
    </submittedName>
</protein>
<proteinExistence type="predicted"/>
<feature type="signal peptide" evidence="1">
    <location>
        <begin position="1"/>
        <end position="20"/>
    </location>
</feature>
<feature type="chain" id="PRO_5025393263" evidence="1">
    <location>
        <begin position="21"/>
        <end position="204"/>
    </location>
</feature>